<evidence type="ECO:0000313" key="15">
    <source>
        <dbReference type="EMBL" id="VXA53778.1"/>
    </source>
</evidence>
<keyword evidence="7" id="KW-0058">Aromatic hydrocarbons catabolism</keyword>
<organism evidence="15 16">
    <name type="scientific">Acinetobacter proteolyticus</name>
    <dbReference type="NCBI Taxonomy" id="1776741"/>
    <lineage>
        <taxon>Bacteria</taxon>
        <taxon>Pseudomonadati</taxon>
        <taxon>Pseudomonadota</taxon>
        <taxon>Gammaproteobacteria</taxon>
        <taxon>Moraxellales</taxon>
        <taxon>Moraxellaceae</taxon>
        <taxon>Acinetobacter</taxon>
    </lineage>
</organism>
<dbReference type="PROSITE" id="PS00098">
    <property type="entry name" value="THIOLASE_1"/>
    <property type="match status" value="1"/>
</dbReference>
<dbReference type="AlphaFoldDB" id="A0A653JZK3"/>
<feature type="active site" description="Proton acceptor" evidence="11">
    <location>
        <position position="357"/>
    </location>
</feature>
<feature type="active site" description="Acyl-thioester intermediate" evidence="11">
    <location>
        <position position="90"/>
    </location>
</feature>
<evidence type="ECO:0000256" key="5">
    <source>
        <dbReference type="ARBA" id="ARBA00016181"/>
    </source>
</evidence>
<dbReference type="GO" id="GO:0019619">
    <property type="term" value="P:3,4-dihydroxybenzoate catabolic process"/>
    <property type="evidence" value="ECO:0007669"/>
    <property type="project" value="InterPro"/>
</dbReference>
<dbReference type="GO" id="GO:0033812">
    <property type="term" value="F:3-oxoadipyl-CoA thiolase activity"/>
    <property type="evidence" value="ECO:0007669"/>
    <property type="project" value="UniProtKB-EC"/>
</dbReference>
<evidence type="ECO:0000256" key="10">
    <source>
        <dbReference type="ARBA" id="ARBA00048527"/>
    </source>
</evidence>
<comment type="function">
    <text evidence="1">Catalyzes thiolytic cleavage of beta-ketoadipyl-CoA to succinyl-CoA and acetyl-CoA.</text>
</comment>
<dbReference type="PROSITE" id="PS00737">
    <property type="entry name" value="THIOLASE_2"/>
    <property type="match status" value="1"/>
</dbReference>
<dbReference type="InterPro" id="IPR012793">
    <property type="entry name" value="PcaF"/>
</dbReference>
<dbReference type="PANTHER" id="PTHR18919">
    <property type="entry name" value="ACETYL-COA C-ACYLTRANSFERASE"/>
    <property type="match status" value="1"/>
</dbReference>
<dbReference type="Gene3D" id="3.40.47.10">
    <property type="match status" value="1"/>
</dbReference>
<dbReference type="NCBIfam" id="NF006551">
    <property type="entry name" value="PRK09050.1"/>
    <property type="match status" value="1"/>
</dbReference>
<dbReference type="RefSeq" id="WP_159724476.1">
    <property type="nucleotide sequence ID" value="NZ_LR732744.1"/>
</dbReference>
<dbReference type="InterPro" id="IPR016039">
    <property type="entry name" value="Thiolase-like"/>
</dbReference>
<evidence type="ECO:0000256" key="4">
    <source>
        <dbReference type="ARBA" id="ARBA00012233"/>
    </source>
</evidence>
<dbReference type="Proteomes" id="UP000430404">
    <property type="component" value="Unassembled WGS sequence"/>
</dbReference>
<dbReference type="EMBL" id="CABWKZ010000002">
    <property type="protein sequence ID" value="VXA53778.1"/>
    <property type="molecule type" value="Genomic_DNA"/>
</dbReference>
<dbReference type="InterPro" id="IPR020613">
    <property type="entry name" value="Thiolase_CS"/>
</dbReference>
<dbReference type="InterPro" id="IPR020616">
    <property type="entry name" value="Thiolase_N"/>
</dbReference>
<comment type="catalytic activity">
    <reaction evidence="10">
        <text>succinyl-CoA + acetyl-CoA = 3-oxoadipyl-CoA + CoA</text>
        <dbReference type="Rhea" id="RHEA:19481"/>
        <dbReference type="ChEBI" id="CHEBI:57287"/>
        <dbReference type="ChEBI" id="CHEBI:57288"/>
        <dbReference type="ChEBI" id="CHEBI:57292"/>
        <dbReference type="ChEBI" id="CHEBI:57348"/>
        <dbReference type="EC" id="2.3.1.174"/>
    </reaction>
</comment>
<dbReference type="CDD" id="cd00751">
    <property type="entry name" value="thiolase"/>
    <property type="match status" value="1"/>
</dbReference>
<reference evidence="15 16" key="1">
    <citation type="submission" date="2019-10" db="EMBL/GenBank/DDBJ databases">
        <authorList>
            <person name="Karimi E."/>
        </authorList>
    </citation>
    <scope>NUCLEOTIDE SEQUENCE [LARGE SCALE GENOMIC DNA]</scope>
    <source>
        <strain evidence="15">Acinetobacter sp. 8BE</strain>
    </source>
</reference>
<accession>A0A653JZK3</accession>
<dbReference type="FunFam" id="3.40.47.10:FF:000010">
    <property type="entry name" value="Acetyl-CoA acetyltransferase (Thiolase)"/>
    <property type="match status" value="1"/>
</dbReference>
<evidence type="ECO:0000256" key="3">
    <source>
        <dbReference type="ARBA" id="ARBA00010982"/>
    </source>
</evidence>
<dbReference type="InterPro" id="IPR002155">
    <property type="entry name" value="Thiolase"/>
</dbReference>
<keyword evidence="8 12" id="KW-0012">Acyltransferase</keyword>
<dbReference type="PROSITE" id="PS00099">
    <property type="entry name" value="THIOLASE_3"/>
    <property type="match status" value="1"/>
</dbReference>
<evidence type="ECO:0000256" key="9">
    <source>
        <dbReference type="ARBA" id="ARBA00041222"/>
    </source>
</evidence>
<evidence type="ECO:0000259" key="14">
    <source>
        <dbReference type="Pfam" id="PF02803"/>
    </source>
</evidence>
<dbReference type="PIRSF" id="PIRSF000429">
    <property type="entry name" value="Ac-CoA_Ac_transf"/>
    <property type="match status" value="1"/>
</dbReference>
<evidence type="ECO:0000256" key="11">
    <source>
        <dbReference type="PIRSR" id="PIRSR000429-1"/>
    </source>
</evidence>
<sequence length="402" mass="42660">MKNAYIIDAIRTPFGRYAGGLAPVRADDLGAIPIQALMQRNPTVDWQQVDDVIYGCANQAGEDNRNVGRMSALLAGLPYQVPATTVNRLCGSSLDAIAMAARAIKANEADLIIAGGVESMSRAPYVMGKSDSAFGRSQKIEDTTMGWRFINPKLKEMYGVDSMPQTAENVAEQFNINRADQDQFALNSQQRTATAQAKGFFSNEIVPVTIPQRKGDAVVVDTDEHPRASTTLEALTKLKGVVKAEGTVTAGNASGINDGAAAVLIASDEAVEKYQLKPRAKIIAATTVGIEPRIMGFAPAPAIKKLLKQANLTLEQIDVIELNEAFAAQALAVTRDLGLSDDDARINPNGGAIALGHPLGASGARLVTTALNQLEQIKGQYALCSMCIGVGQGIALIIQRVE</sequence>
<evidence type="ECO:0000259" key="13">
    <source>
        <dbReference type="Pfam" id="PF00108"/>
    </source>
</evidence>
<keyword evidence="6 12" id="KW-0808">Transferase</keyword>
<comment type="similarity">
    <text evidence="3 12">Belongs to the thiolase-like superfamily. Thiolase family.</text>
</comment>
<gene>
    <name evidence="15" type="primary">pcaF</name>
    <name evidence="15" type="ORF">ACI8B_100024</name>
</gene>
<evidence type="ECO:0000256" key="2">
    <source>
        <dbReference type="ARBA" id="ARBA00005071"/>
    </source>
</evidence>
<dbReference type="Pfam" id="PF00108">
    <property type="entry name" value="Thiolase_N"/>
    <property type="match status" value="1"/>
</dbReference>
<evidence type="ECO:0000256" key="1">
    <source>
        <dbReference type="ARBA" id="ARBA00003720"/>
    </source>
</evidence>
<name>A0A653JZK3_9GAMM</name>
<feature type="domain" description="Thiolase C-terminal" evidence="14">
    <location>
        <begin position="276"/>
        <end position="400"/>
    </location>
</feature>
<dbReference type="InterPro" id="IPR020617">
    <property type="entry name" value="Thiolase_C"/>
</dbReference>
<evidence type="ECO:0000313" key="16">
    <source>
        <dbReference type="Proteomes" id="UP000430404"/>
    </source>
</evidence>
<evidence type="ECO:0000256" key="7">
    <source>
        <dbReference type="ARBA" id="ARBA00022797"/>
    </source>
</evidence>
<dbReference type="Pfam" id="PF02803">
    <property type="entry name" value="Thiolase_C"/>
    <property type="match status" value="1"/>
</dbReference>
<proteinExistence type="inferred from homology"/>
<dbReference type="NCBIfam" id="TIGR02430">
    <property type="entry name" value="pcaF"/>
    <property type="match status" value="1"/>
</dbReference>
<dbReference type="InterPro" id="IPR020615">
    <property type="entry name" value="Thiolase_acyl_enz_int_AS"/>
</dbReference>
<dbReference type="EC" id="2.3.1.174" evidence="4"/>
<evidence type="ECO:0000256" key="8">
    <source>
        <dbReference type="ARBA" id="ARBA00023315"/>
    </source>
</evidence>
<dbReference type="NCBIfam" id="TIGR01930">
    <property type="entry name" value="AcCoA-C-Actrans"/>
    <property type="match status" value="1"/>
</dbReference>
<dbReference type="PANTHER" id="PTHR18919:SF107">
    <property type="entry name" value="ACETYL-COA ACETYLTRANSFERASE, CYTOSOLIC"/>
    <property type="match status" value="1"/>
</dbReference>
<feature type="domain" description="Thiolase N-terminal" evidence="13">
    <location>
        <begin position="5"/>
        <end position="268"/>
    </location>
</feature>
<dbReference type="SUPFAM" id="SSF53901">
    <property type="entry name" value="Thiolase-like"/>
    <property type="match status" value="2"/>
</dbReference>
<dbReference type="InterPro" id="IPR020610">
    <property type="entry name" value="Thiolase_AS"/>
</dbReference>
<evidence type="ECO:0000256" key="6">
    <source>
        <dbReference type="ARBA" id="ARBA00022679"/>
    </source>
</evidence>
<feature type="active site" description="Proton acceptor" evidence="11">
    <location>
        <position position="387"/>
    </location>
</feature>
<evidence type="ECO:0000256" key="12">
    <source>
        <dbReference type="RuleBase" id="RU003557"/>
    </source>
</evidence>
<comment type="pathway">
    <text evidence="2">Aromatic compound metabolism; beta-ketoadipate pathway; acetyl-CoA and succinyl-CoA from 3-oxoadipate: step 2/2.</text>
</comment>
<protein>
    <recommendedName>
        <fullName evidence="5">Beta-ketoadipyl-CoA thiolase</fullName>
        <ecNumber evidence="4">2.3.1.174</ecNumber>
    </recommendedName>
    <alternativeName>
        <fullName evidence="9">3-oxoadipyl-CoA thiolase</fullName>
    </alternativeName>
</protein>